<dbReference type="PROSITE" id="PS50901">
    <property type="entry name" value="FTSK"/>
    <property type="match status" value="1"/>
</dbReference>
<dbReference type="Proteomes" id="UP000050517">
    <property type="component" value="Unassembled WGS sequence"/>
</dbReference>
<dbReference type="PANTHER" id="PTHR22683:SF1">
    <property type="entry name" value="TYPE VII SECRETION SYSTEM PROTEIN ESSC"/>
    <property type="match status" value="1"/>
</dbReference>
<evidence type="ECO:0000256" key="1">
    <source>
        <dbReference type="ARBA" id="ARBA00022741"/>
    </source>
</evidence>
<dbReference type="GO" id="GO:0005524">
    <property type="term" value="F:ATP binding"/>
    <property type="evidence" value="ECO:0007669"/>
    <property type="project" value="UniProtKB-UniRule"/>
</dbReference>
<dbReference type="STRING" id="1544416.Cocul_01058"/>
<evidence type="ECO:0000256" key="3">
    <source>
        <dbReference type="PROSITE-ProRule" id="PRU00289"/>
    </source>
</evidence>
<evidence type="ECO:0000313" key="5">
    <source>
        <dbReference type="EMBL" id="KQB84261.1"/>
    </source>
</evidence>
<protein>
    <submittedName>
        <fullName evidence="5">ESX-1 secretion system protein EccCa1</fullName>
    </submittedName>
</protein>
<reference evidence="5 6" key="1">
    <citation type="submission" date="2015-10" db="EMBL/GenBank/DDBJ databases">
        <title>Corynebacteirum lowii and Corynebacterium oculi species nova, derived from human clinical disease and and emended description of Corynebacterium mastiditis.</title>
        <authorList>
            <person name="Bernard K."/>
            <person name="Pacheco A.L."/>
            <person name="Mcdougall C."/>
            <person name="Burtx T."/>
            <person name="Weibe D."/>
            <person name="Tyler S."/>
            <person name="Olson A.B."/>
            <person name="Cnockaert M."/>
            <person name="Eguchi H."/>
            <person name="Kuwahara T."/>
            <person name="Nakayama-Imaohji H."/>
            <person name="Boudewijins M."/>
            <person name="Van Hoecke F."/>
            <person name="Bernier A.-M."/>
            <person name="Vandamme P."/>
        </authorList>
    </citation>
    <scope>NUCLEOTIDE SEQUENCE [LARGE SCALE GENOMIC DNA]</scope>
    <source>
        <strain evidence="5 6">NML 130210</strain>
    </source>
</reference>
<dbReference type="AlphaFoldDB" id="A0A0Q0U964"/>
<evidence type="ECO:0000313" key="6">
    <source>
        <dbReference type="Proteomes" id="UP000050517"/>
    </source>
</evidence>
<dbReference type="PANTHER" id="PTHR22683">
    <property type="entry name" value="SPORULATION PROTEIN RELATED"/>
    <property type="match status" value="1"/>
</dbReference>
<comment type="caution">
    <text evidence="3">Lacks conserved residue(s) required for the propagation of feature annotation.</text>
</comment>
<dbReference type="InterPro" id="IPR002543">
    <property type="entry name" value="FtsK_dom"/>
</dbReference>
<evidence type="ECO:0000256" key="2">
    <source>
        <dbReference type="ARBA" id="ARBA00022840"/>
    </source>
</evidence>
<keyword evidence="1 3" id="KW-0547">Nucleotide-binding</keyword>
<sequence>MNRRQEVLRAAGNFANVHDYEAAREAGRTDLEPMPALLVVVDEFSELLGQHPDFADLFVAVGRLGRSLHVHLLLASQRLEEGRLRGLDSHLSYRIGLRTFSAAESRQVLGVPDAHELPAVPGMGFLKAGAEDVVGFRAAYVSGRWRHSKEANDSLDHVRWYRRWEDVKKRQPRWWRRILARCWKPWRRALA</sequence>
<comment type="caution">
    <text evidence="5">The sequence shown here is derived from an EMBL/GenBank/DDBJ whole genome shotgun (WGS) entry which is preliminary data.</text>
</comment>
<dbReference type="Gene3D" id="3.40.50.300">
    <property type="entry name" value="P-loop containing nucleotide triphosphate hydrolases"/>
    <property type="match status" value="1"/>
</dbReference>
<dbReference type="InterPro" id="IPR027417">
    <property type="entry name" value="P-loop_NTPase"/>
</dbReference>
<feature type="domain" description="FtsK" evidence="4">
    <location>
        <begin position="1"/>
        <end position="106"/>
    </location>
</feature>
<proteinExistence type="predicted"/>
<evidence type="ECO:0000259" key="4">
    <source>
        <dbReference type="PROSITE" id="PS50901"/>
    </source>
</evidence>
<dbReference type="PATRIC" id="fig|1544416.3.peg.1062"/>
<name>A0A0Q0U964_9CORY</name>
<dbReference type="SUPFAM" id="SSF52540">
    <property type="entry name" value="P-loop containing nucleoside triphosphate hydrolases"/>
    <property type="match status" value="1"/>
</dbReference>
<keyword evidence="6" id="KW-1185">Reference proteome</keyword>
<dbReference type="EMBL" id="LKST01000002">
    <property type="protein sequence ID" value="KQB84261.1"/>
    <property type="molecule type" value="Genomic_DNA"/>
</dbReference>
<accession>A0A0Q0U964</accession>
<keyword evidence="2 3" id="KW-0067">ATP-binding</keyword>
<dbReference type="GO" id="GO:0003677">
    <property type="term" value="F:DNA binding"/>
    <property type="evidence" value="ECO:0007669"/>
    <property type="project" value="InterPro"/>
</dbReference>
<organism evidence="5 6">
    <name type="scientific">Corynebacterium oculi</name>
    <dbReference type="NCBI Taxonomy" id="1544416"/>
    <lineage>
        <taxon>Bacteria</taxon>
        <taxon>Bacillati</taxon>
        <taxon>Actinomycetota</taxon>
        <taxon>Actinomycetes</taxon>
        <taxon>Mycobacteriales</taxon>
        <taxon>Corynebacteriaceae</taxon>
        <taxon>Corynebacterium</taxon>
    </lineage>
</organism>
<dbReference type="InterPro" id="IPR050206">
    <property type="entry name" value="FtsK/SpoIIIE/SftA"/>
</dbReference>
<gene>
    <name evidence="5" type="primary">eccCa1_1</name>
    <name evidence="5" type="ORF">Cocul_01058</name>
</gene>